<comment type="caution">
    <text evidence="4">The sequence shown here is derived from an EMBL/GenBank/DDBJ whole genome shotgun (WGS) entry which is preliminary data.</text>
</comment>
<feature type="transmembrane region" description="Helical" evidence="2">
    <location>
        <begin position="252"/>
        <end position="274"/>
    </location>
</feature>
<dbReference type="InterPro" id="IPR035445">
    <property type="entry name" value="GYF-like_dom_sf"/>
</dbReference>
<gene>
    <name evidence="4" type="ORF">CEE69_14470</name>
</gene>
<reference evidence="4 5" key="1">
    <citation type="submission" date="2017-06" db="EMBL/GenBank/DDBJ databases">
        <title>Description of Rhodopirellula bahusiensis sp. nov.</title>
        <authorList>
            <person name="Kizina J."/>
            <person name="Harder J."/>
        </authorList>
    </citation>
    <scope>NUCLEOTIDE SEQUENCE [LARGE SCALE GENOMIC DNA]</scope>
    <source>
        <strain evidence="4 5">SWK21</strain>
    </source>
</reference>
<evidence type="ECO:0000256" key="1">
    <source>
        <dbReference type="SAM" id="MobiDB-lite"/>
    </source>
</evidence>
<feature type="compositionally biased region" description="Basic and acidic residues" evidence="1">
    <location>
        <begin position="73"/>
        <end position="89"/>
    </location>
</feature>
<name>A0A2G1W6F4_9BACT</name>
<dbReference type="RefSeq" id="WP_099261361.1">
    <property type="nucleotide sequence ID" value="NZ_NIZW01000010.1"/>
</dbReference>
<feature type="compositionally biased region" description="Low complexity" evidence="1">
    <location>
        <begin position="111"/>
        <end position="128"/>
    </location>
</feature>
<proteinExistence type="predicted"/>
<feature type="domain" description="GYF" evidence="3">
    <location>
        <begin position="140"/>
        <end position="187"/>
    </location>
</feature>
<feature type="compositionally biased region" description="Acidic residues" evidence="1">
    <location>
        <begin position="40"/>
        <end position="51"/>
    </location>
</feature>
<dbReference type="SUPFAM" id="SSF55277">
    <property type="entry name" value="GYF domain"/>
    <property type="match status" value="1"/>
</dbReference>
<feature type="region of interest" description="Disordered" evidence="1">
    <location>
        <begin position="38"/>
        <end position="128"/>
    </location>
</feature>
<protein>
    <submittedName>
        <fullName evidence="4">DUF4339 domain-containing protein</fullName>
    </submittedName>
</protein>
<keyword evidence="5" id="KW-1185">Reference proteome</keyword>
<dbReference type="EMBL" id="NIZW01000010">
    <property type="protein sequence ID" value="PHQ34612.1"/>
    <property type="molecule type" value="Genomic_DNA"/>
</dbReference>
<dbReference type="AlphaFoldDB" id="A0A2G1W6F4"/>
<feature type="compositionally biased region" description="Low complexity" evidence="1">
    <location>
        <begin position="91"/>
        <end position="100"/>
    </location>
</feature>
<accession>A0A2G1W6F4</accession>
<dbReference type="Proteomes" id="UP000225740">
    <property type="component" value="Unassembled WGS sequence"/>
</dbReference>
<keyword evidence="2" id="KW-0472">Membrane</keyword>
<dbReference type="OrthoDB" id="292769at2"/>
<dbReference type="GeneID" id="90609297"/>
<dbReference type="Pfam" id="PF14237">
    <property type="entry name" value="GYF_2"/>
    <property type="match status" value="1"/>
</dbReference>
<dbReference type="InterPro" id="IPR025640">
    <property type="entry name" value="GYF_2"/>
</dbReference>
<sequence>MGVRFACHACGKRLNIKNDLAGRRGVCPSCSVRFRIPTEDQPESIAIDEESSGSHPPKLSDESDPANVLDSPDPDHGGEAADSSSEHESYSAGTSGGSTTIERPKVEAKARSAAAKSSTASKASQANSPAAILGDSTAVWYVRPPSGGQYGPADGPTMKQWITEGRIADSAMLWRDGWPDWKPAGEILRLLKHKGPSIETEPMQKAILATPGNAHLVDASLIDAPANRDKVSILNRGGPLDSSKSKRSRKRIAATVALILVLVLLVAALAFVVLR</sequence>
<evidence type="ECO:0000256" key="2">
    <source>
        <dbReference type="SAM" id="Phobius"/>
    </source>
</evidence>
<evidence type="ECO:0000313" key="5">
    <source>
        <dbReference type="Proteomes" id="UP000225740"/>
    </source>
</evidence>
<evidence type="ECO:0000259" key="3">
    <source>
        <dbReference type="Pfam" id="PF14237"/>
    </source>
</evidence>
<organism evidence="4 5">
    <name type="scientific">Rhodopirellula bahusiensis</name>
    <dbReference type="NCBI Taxonomy" id="2014065"/>
    <lineage>
        <taxon>Bacteria</taxon>
        <taxon>Pseudomonadati</taxon>
        <taxon>Planctomycetota</taxon>
        <taxon>Planctomycetia</taxon>
        <taxon>Pirellulales</taxon>
        <taxon>Pirellulaceae</taxon>
        <taxon>Rhodopirellula</taxon>
    </lineage>
</organism>
<keyword evidence="2" id="KW-0812">Transmembrane</keyword>
<evidence type="ECO:0000313" key="4">
    <source>
        <dbReference type="EMBL" id="PHQ34612.1"/>
    </source>
</evidence>
<keyword evidence="2" id="KW-1133">Transmembrane helix</keyword>